<name>A0A0G4MQJ2_VERLO</name>
<gene>
    <name evidence="1" type="ORF">BN1708_020037</name>
</gene>
<dbReference type="AlphaFoldDB" id="A0A0G4MQJ2"/>
<protein>
    <submittedName>
        <fullName evidence="1">Uncharacterized protein</fullName>
    </submittedName>
</protein>
<evidence type="ECO:0000313" key="1">
    <source>
        <dbReference type="EMBL" id="CRK36543.1"/>
    </source>
</evidence>
<dbReference type="CDD" id="cd12148">
    <property type="entry name" value="fungal_TF_MHR"/>
    <property type="match status" value="1"/>
</dbReference>
<proteinExistence type="predicted"/>
<organism evidence="1 2">
    <name type="scientific">Verticillium longisporum</name>
    <name type="common">Verticillium dahliae var. longisporum</name>
    <dbReference type="NCBI Taxonomy" id="100787"/>
    <lineage>
        <taxon>Eukaryota</taxon>
        <taxon>Fungi</taxon>
        <taxon>Dikarya</taxon>
        <taxon>Ascomycota</taxon>
        <taxon>Pezizomycotina</taxon>
        <taxon>Sordariomycetes</taxon>
        <taxon>Hypocreomycetidae</taxon>
        <taxon>Glomerellales</taxon>
        <taxon>Plectosphaerellaceae</taxon>
        <taxon>Verticillium</taxon>
    </lineage>
</organism>
<accession>A0A0G4MQJ2</accession>
<dbReference type="Proteomes" id="UP000044602">
    <property type="component" value="Unassembled WGS sequence"/>
</dbReference>
<evidence type="ECO:0000313" key="2">
    <source>
        <dbReference type="Proteomes" id="UP000044602"/>
    </source>
</evidence>
<dbReference type="STRING" id="100787.A0A0G4MQJ2"/>
<feature type="non-terminal residue" evidence="1">
    <location>
        <position position="63"/>
    </location>
</feature>
<sequence length="63" mass="7655">MISEVSIDDHKWTNWKPEIFSDLFRRPIFRPLPPKAEALSLLKDFFENFNCMFPLFHQPTFMH</sequence>
<keyword evidence="2" id="KW-1185">Reference proteome</keyword>
<reference evidence="1 2" key="1">
    <citation type="submission" date="2015-05" db="EMBL/GenBank/DDBJ databases">
        <authorList>
            <person name="Wang D.B."/>
            <person name="Wang M."/>
        </authorList>
    </citation>
    <scope>NUCLEOTIDE SEQUENCE [LARGE SCALE GENOMIC DNA]</scope>
    <source>
        <strain evidence="1">VL1</strain>
    </source>
</reference>
<dbReference type="EMBL" id="CVQH01024188">
    <property type="protein sequence ID" value="CRK36543.1"/>
    <property type="molecule type" value="Genomic_DNA"/>
</dbReference>